<dbReference type="OrthoDB" id="3265734at2759"/>
<sequence length="307" mass="34066">MEVWYRIDDGDSSVLFSNHSRNDWVRGGGLNEYLETTTGSRKSGANARISFFGSSIAVYGTIGTTQGPIAISAYSIDDGPEIIFTAPNVTWNLYHQLFFRSPTLRKKNHTLLIMNKVDFGLLWLDYFEIGMIVDHPSSTSLEPLVAVSTPTVSLNPQQTANPAWAPSDRKTIAIISVSLGTVAFLSILFGIIVFVKRRSNYGTSNLPRDRTREKYDIALSGNSLRPLQLCNAQSTAGRNMGMSSPPLSKSSEENDSTSKPVNHEQLARYIDEKTIMRNLDLNRLSRSPPSKQEHADHNVPSMERNAV</sequence>
<gene>
    <name evidence="3" type="ORF">NLJ89_g3873</name>
</gene>
<evidence type="ECO:0000256" key="1">
    <source>
        <dbReference type="SAM" id="MobiDB-lite"/>
    </source>
</evidence>
<accession>A0A9W8K1N1</accession>
<feature type="compositionally biased region" description="Polar residues" evidence="1">
    <location>
        <begin position="235"/>
        <end position="249"/>
    </location>
</feature>
<keyword evidence="2" id="KW-1133">Transmembrane helix</keyword>
<evidence type="ECO:0000313" key="4">
    <source>
        <dbReference type="Proteomes" id="UP001148786"/>
    </source>
</evidence>
<feature type="transmembrane region" description="Helical" evidence="2">
    <location>
        <begin position="172"/>
        <end position="195"/>
    </location>
</feature>
<dbReference type="AlphaFoldDB" id="A0A9W8K1N1"/>
<dbReference type="Gene3D" id="2.60.120.260">
    <property type="entry name" value="Galactose-binding domain-like"/>
    <property type="match status" value="1"/>
</dbReference>
<organism evidence="3 4">
    <name type="scientific">Agrocybe chaxingu</name>
    <dbReference type="NCBI Taxonomy" id="84603"/>
    <lineage>
        <taxon>Eukaryota</taxon>
        <taxon>Fungi</taxon>
        <taxon>Dikarya</taxon>
        <taxon>Basidiomycota</taxon>
        <taxon>Agaricomycotina</taxon>
        <taxon>Agaricomycetes</taxon>
        <taxon>Agaricomycetidae</taxon>
        <taxon>Agaricales</taxon>
        <taxon>Agaricineae</taxon>
        <taxon>Strophariaceae</taxon>
        <taxon>Agrocybe</taxon>
    </lineage>
</organism>
<comment type="caution">
    <text evidence="3">The sequence shown here is derived from an EMBL/GenBank/DDBJ whole genome shotgun (WGS) entry which is preliminary data.</text>
</comment>
<name>A0A9W8K1N1_9AGAR</name>
<proteinExistence type="predicted"/>
<dbReference type="Proteomes" id="UP001148786">
    <property type="component" value="Unassembled WGS sequence"/>
</dbReference>
<evidence type="ECO:0000256" key="2">
    <source>
        <dbReference type="SAM" id="Phobius"/>
    </source>
</evidence>
<reference evidence="3" key="1">
    <citation type="submission" date="2022-07" db="EMBL/GenBank/DDBJ databases">
        <title>Genome Sequence of Agrocybe chaxingu.</title>
        <authorList>
            <person name="Buettner E."/>
        </authorList>
    </citation>
    <scope>NUCLEOTIDE SEQUENCE</scope>
    <source>
        <strain evidence="3">MP-N11</strain>
    </source>
</reference>
<protein>
    <submittedName>
        <fullName evidence="3">Uncharacterized protein</fullName>
    </submittedName>
</protein>
<feature type="region of interest" description="Disordered" evidence="1">
    <location>
        <begin position="235"/>
        <end position="267"/>
    </location>
</feature>
<keyword evidence="4" id="KW-1185">Reference proteome</keyword>
<evidence type="ECO:0000313" key="3">
    <source>
        <dbReference type="EMBL" id="KAJ3511826.1"/>
    </source>
</evidence>
<dbReference type="EMBL" id="JANKHO010000302">
    <property type="protein sequence ID" value="KAJ3511826.1"/>
    <property type="molecule type" value="Genomic_DNA"/>
</dbReference>
<keyword evidence="2" id="KW-0812">Transmembrane</keyword>
<feature type="region of interest" description="Disordered" evidence="1">
    <location>
        <begin position="282"/>
        <end position="307"/>
    </location>
</feature>
<keyword evidence="2" id="KW-0472">Membrane</keyword>